<dbReference type="Gene3D" id="3.30.420.10">
    <property type="entry name" value="Ribonuclease H-like superfamily/Ribonuclease H"/>
    <property type="match status" value="1"/>
</dbReference>
<reference evidence="3 4" key="1">
    <citation type="submission" date="2023-10" db="EMBL/GenBank/DDBJ databases">
        <title>Saccharopolyspora sp. nov., isolated from mangrove soil.</title>
        <authorList>
            <person name="Lu Y."/>
            <person name="Liu W."/>
        </authorList>
    </citation>
    <scope>NUCLEOTIDE SEQUENCE [LARGE SCALE GENOMIC DNA]</scope>
    <source>
        <strain evidence="3 4">S2-29</strain>
    </source>
</reference>
<dbReference type="Proteomes" id="UP001327093">
    <property type="component" value="Unassembled WGS sequence"/>
</dbReference>
<gene>
    <name evidence="3" type="ORF">R4I43_28160</name>
</gene>
<dbReference type="RefSeq" id="WP_324268724.1">
    <property type="nucleotide sequence ID" value="NZ_JAWLNX010000026.1"/>
</dbReference>
<dbReference type="Pfam" id="PF00075">
    <property type="entry name" value="RNase_H"/>
    <property type="match status" value="1"/>
</dbReference>
<name>A0ABU6AI98_9PSEU</name>
<dbReference type="InterPro" id="IPR012337">
    <property type="entry name" value="RNaseH-like_sf"/>
</dbReference>
<keyword evidence="4" id="KW-1185">Reference proteome</keyword>
<evidence type="ECO:0000256" key="1">
    <source>
        <dbReference type="SAM" id="MobiDB-lite"/>
    </source>
</evidence>
<feature type="region of interest" description="Disordered" evidence="1">
    <location>
        <begin position="155"/>
        <end position="178"/>
    </location>
</feature>
<dbReference type="EMBL" id="JAWLNX010000026">
    <property type="protein sequence ID" value="MEB3371288.1"/>
    <property type="molecule type" value="Genomic_DNA"/>
</dbReference>
<evidence type="ECO:0000313" key="4">
    <source>
        <dbReference type="Proteomes" id="UP001327093"/>
    </source>
</evidence>
<dbReference type="InterPro" id="IPR036397">
    <property type="entry name" value="RNaseH_sf"/>
</dbReference>
<feature type="domain" description="RNase H type-1" evidence="2">
    <location>
        <begin position="1"/>
        <end position="133"/>
    </location>
</feature>
<comment type="caution">
    <text evidence="3">The sequence shown here is derived from an EMBL/GenBank/DDBJ whole genome shotgun (WGS) entry which is preliminary data.</text>
</comment>
<evidence type="ECO:0000313" key="3">
    <source>
        <dbReference type="EMBL" id="MEB3371288.1"/>
    </source>
</evidence>
<dbReference type="PROSITE" id="PS50879">
    <property type="entry name" value="RNASE_H_1"/>
    <property type="match status" value="1"/>
</dbReference>
<evidence type="ECO:0000259" key="2">
    <source>
        <dbReference type="PROSITE" id="PS50879"/>
    </source>
</evidence>
<sequence>MTERVIAATDGSAQPNPGPTGWAWVLGDAQGSPIRGESGFLGHATNNVGELTAVAELLASTDPAVPLEIRIDSQYAMNVATGKNRASKNLELIARIKQTLSDRDVTFTWVAAHQADGDLLNAHADHAAQDAVRNRQGRHWTATDFQALDLRHEPVQPDHSRAPMPKPGGCKATTKAGKPCPIDPRPSGLCHVHDPAVQCQAITSKGRRCSVATGGGRCDKHRDRLL</sequence>
<dbReference type="SUPFAM" id="SSF53098">
    <property type="entry name" value="Ribonuclease H-like"/>
    <property type="match status" value="1"/>
</dbReference>
<protein>
    <submittedName>
        <fullName evidence="3">RNase H family protein</fullName>
    </submittedName>
</protein>
<dbReference type="InterPro" id="IPR002156">
    <property type="entry name" value="RNaseH_domain"/>
</dbReference>
<organism evidence="3 4">
    <name type="scientific">Saccharopolyspora mangrovi</name>
    <dbReference type="NCBI Taxonomy" id="3082379"/>
    <lineage>
        <taxon>Bacteria</taxon>
        <taxon>Bacillati</taxon>
        <taxon>Actinomycetota</taxon>
        <taxon>Actinomycetes</taxon>
        <taxon>Pseudonocardiales</taxon>
        <taxon>Pseudonocardiaceae</taxon>
        <taxon>Saccharopolyspora</taxon>
    </lineage>
</organism>
<accession>A0ABU6AI98</accession>
<proteinExistence type="predicted"/>